<dbReference type="Proteomes" id="UP000064029">
    <property type="component" value="Unassembled WGS sequence"/>
</dbReference>
<dbReference type="InterPro" id="IPR001460">
    <property type="entry name" value="PCN-bd_Tpept"/>
</dbReference>
<dbReference type="Gene3D" id="3.90.1310.10">
    <property type="entry name" value="Penicillin-binding protein 2a (Domain 2)"/>
    <property type="match status" value="1"/>
</dbReference>
<keyword evidence="3 4" id="KW-0472">Membrane</keyword>
<evidence type="ECO:0000256" key="1">
    <source>
        <dbReference type="ARBA" id="ARBA00004370"/>
    </source>
</evidence>
<dbReference type="InterPro" id="IPR050515">
    <property type="entry name" value="Beta-lactam/transpept"/>
</dbReference>
<dbReference type="Gene3D" id="3.40.710.10">
    <property type="entry name" value="DD-peptidase/beta-lactamase superfamily"/>
    <property type="match status" value="1"/>
</dbReference>
<dbReference type="EMBL" id="LOXM01000108">
    <property type="protein sequence ID" value="KVG68766.1"/>
    <property type="molecule type" value="Genomic_DNA"/>
</dbReference>
<dbReference type="GO" id="GO:0005886">
    <property type="term" value="C:plasma membrane"/>
    <property type="evidence" value="ECO:0007669"/>
    <property type="project" value="TreeGrafter"/>
</dbReference>
<dbReference type="RefSeq" id="WP_059750991.1">
    <property type="nucleotide sequence ID" value="NZ_LOXM01000108.1"/>
</dbReference>
<comment type="subcellular location">
    <subcellularLocation>
        <location evidence="1">Membrane</location>
    </subcellularLocation>
</comment>
<accession>A0A124RBT8</accession>
<name>A0A124RBT8_9BURK</name>
<sequence length="565" mass="60938">MTRSTTSFSRHRVIRDGLPGWRSRCVSTLFTVGFLVLAARTLWVQGIHPDFYIREGQKRYEHVFEVKPARGRIFDRNGEPLAIGKPAADVWIVPTEFRSASNSEMTRLASMLGLQEGAIASRGNSERKFVFLKRGVEPEVALGVSQLDVPGVYVIGNDRRYYPGGSDFAQLIGWIGADGHGSEGVELADDALLSGSASKRRLIEDRLGRPVDMVGIDAAGAAGADLTLSIDRRIQHAARLAVEHTIDQFAAAAGSAVVVDARTGEILALVNLPTFDPNVPMSAYDGRFRNRAIADVFEPGSTVKPITVALALTKGIVTPLTRFDTSPGRFNVFGSVIHDTDNFGNLSVTQIITKSSNIGMAKIAMQLSSQDMWGMFHSFGVGSPPLKALPAVANGTLHPARLWMPIEKLTMAYGYGLSMSLAQLADAYTVFANDGRRIPLSLMRVNTRPAGEPVVSSRVAQQIRAILEADGREGTARVASLPDYRTGGKTGTARKQSGHGYARGKYRAVFVGMAPMSDPRLIVAVMIDEPSRGSYYGARVAGPACAEIMESALHLLGVPPDRRSS</sequence>
<feature type="domain" description="Penicillin-binding protein transpeptidase" evidence="5">
    <location>
        <begin position="254"/>
        <end position="550"/>
    </location>
</feature>
<dbReference type="PANTHER" id="PTHR30627:SF1">
    <property type="entry name" value="PEPTIDOGLYCAN D,D-TRANSPEPTIDASE FTSI"/>
    <property type="match status" value="1"/>
</dbReference>
<dbReference type="Gene3D" id="1.10.150.770">
    <property type="match status" value="1"/>
</dbReference>
<dbReference type="SUPFAM" id="SSF56519">
    <property type="entry name" value="Penicillin binding protein dimerisation domain"/>
    <property type="match status" value="1"/>
</dbReference>
<dbReference type="Pfam" id="PF00905">
    <property type="entry name" value="Transpeptidase"/>
    <property type="match status" value="1"/>
</dbReference>
<keyword evidence="4" id="KW-1133">Transmembrane helix</keyword>
<organism evidence="7 8">
    <name type="scientific">Burkholderia ubonensis</name>
    <dbReference type="NCBI Taxonomy" id="101571"/>
    <lineage>
        <taxon>Bacteria</taxon>
        <taxon>Pseudomonadati</taxon>
        <taxon>Pseudomonadota</taxon>
        <taxon>Betaproteobacteria</taxon>
        <taxon>Burkholderiales</taxon>
        <taxon>Burkholderiaceae</taxon>
        <taxon>Burkholderia</taxon>
        <taxon>Burkholderia cepacia complex</taxon>
    </lineage>
</organism>
<dbReference type="GO" id="GO:0004180">
    <property type="term" value="F:carboxypeptidase activity"/>
    <property type="evidence" value="ECO:0007669"/>
    <property type="project" value="UniProtKB-KW"/>
</dbReference>
<evidence type="ECO:0000259" key="6">
    <source>
        <dbReference type="Pfam" id="PF03717"/>
    </source>
</evidence>
<dbReference type="InterPro" id="IPR005311">
    <property type="entry name" value="PBP_dimer"/>
</dbReference>
<evidence type="ECO:0000259" key="5">
    <source>
        <dbReference type="Pfam" id="PF00905"/>
    </source>
</evidence>
<dbReference type="AlphaFoldDB" id="A0A124RBT8"/>
<dbReference type="Pfam" id="PF03717">
    <property type="entry name" value="PBP_dimer"/>
    <property type="match status" value="1"/>
</dbReference>
<keyword evidence="2" id="KW-0121">Carboxypeptidase</keyword>
<dbReference type="InterPro" id="IPR012338">
    <property type="entry name" value="Beta-lactam/transpept-like"/>
</dbReference>
<feature type="transmembrane region" description="Helical" evidence="4">
    <location>
        <begin position="21"/>
        <end position="43"/>
    </location>
</feature>
<dbReference type="GO" id="GO:0071555">
    <property type="term" value="P:cell wall organization"/>
    <property type="evidence" value="ECO:0007669"/>
    <property type="project" value="TreeGrafter"/>
</dbReference>
<evidence type="ECO:0000313" key="7">
    <source>
        <dbReference type="EMBL" id="KVG68766.1"/>
    </source>
</evidence>
<comment type="caution">
    <text evidence="7">The sequence shown here is derived from an EMBL/GenBank/DDBJ whole genome shotgun (WGS) entry which is preliminary data.</text>
</comment>
<dbReference type="PANTHER" id="PTHR30627">
    <property type="entry name" value="PEPTIDOGLYCAN D,D-TRANSPEPTIDASE"/>
    <property type="match status" value="1"/>
</dbReference>
<gene>
    <name evidence="7" type="ORF">WJ33_23465</name>
</gene>
<evidence type="ECO:0000256" key="4">
    <source>
        <dbReference type="SAM" id="Phobius"/>
    </source>
</evidence>
<keyword evidence="2" id="KW-0378">Hydrolase</keyword>
<dbReference type="SUPFAM" id="SSF56601">
    <property type="entry name" value="beta-lactamase/transpeptidase-like"/>
    <property type="match status" value="1"/>
</dbReference>
<evidence type="ECO:0000313" key="8">
    <source>
        <dbReference type="Proteomes" id="UP000064029"/>
    </source>
</evidence>
<evidence type="ECO:0000256" key="3">
    <source>
        <dbReference type="ARBA" id="ARBA00023136"/>
    </source>
</evidence>
<dbReference type="Gene3D" id="3.30.450.330">
    <property type="match status" value="1"/>
</dbReference>
<evidence type="ECO:0000256" key="2">
    <source>
        <dbReference type="ARBA" id="ARBA00022645"/>
    </source>
</evidence>
<dbReference type="InterPro" id="IPR036138">
    <property type="entry name" value="PBP_dimer_sf"/>
</dbReference>
<protein>
    <submittedName>
        <fullName evidence="7">Penicillin-binding protein</fullName>
    </submittedName>
</protein>
<keyword evidence="4" id="KW-0812">Transmembrane</keyword>
<keyword evidence="2" id="KW-0645">Protease</keyword>
<feature type="domain" description="Penicillin-binding protein dimerisation" evidence="6">
    <location>
        <begin position="66"/>
        <end position="211"/>
    </location>
</feature>
<reference evidence="7 8" key="1">
    <citation type="submission" date="2015-11" db="EMBL/GenBank/DDBJ databases">
        <title>Expanding the genomic diversity of Burkholderia species for the development of highly accurate diagnostics.</title>
        <authorList>
            <person name="Sahl J."/>
            <person name="Keim P."/>
            <person name="Wagner D."/>
        </authorList>
    </citation>
    <scope>NUCLEOTIDE SEQUENCE [LARGE SCALE GENOMIC DNA]</scope>
    <source>
        <strain evidence="7 8">MSMB2036</strain>
    </source>
</reference>
<dbReference type="GO" id="GO:0008658">
    <property type="term" value="F:penicillin binding"/>
    <property type="evidence" value="ECO:0007669"/>
    <property type="project" value="InterPro"/>
</dbReference>
<proteinExistence type="predicted"/>